<organism evidence="3 4">
    <name type="scientific">Coniella lustricola</name>
    <dbReference type="NCBI Taxonomy" id="2025994"/>
    <lineage>
        <taxon>Eukaryota</taxon>
        <taxon>Fungi</taxon>
        <taxon>Dikarya</taxon>
        <taxon>Ascomycota</taxon>
        <taxon>Pezizomycotina</taxon>
        <taxon>Sordariomycetes</taxon>
        <taxon>Sordariomycetidae</taxon>
        <taxon>Diaporthales</taxon>
        <taxon>Schizoparmaceae</taxon>
        <taxon>Coniella</taxon>
    </lineage>
</organism>
<dbReference type="GO" id="GO:0006874">
    <property type="term" value="P:intracellular calcium ion homeostasis"/>
    <property type="evidence" value="ECO:0007669"/>
    <property type="project" value="TreeGrafter"/>
</dbReference>
<feature type="compositionally biased region" description="Basic residues" evidence="1">
    <location>
        <begin position="410"/>
        <end position="431"/>
    </location>
</feature>
<evidence type="ECO:0000313" key="3">
    <source>
        <dbReference type="EMBL" id="PSS00791.1"/>
    </source>
</evidence>
<dbReference type="AlphaFoldDB" id="A0A2T3AJX5"/>
<dbReference type="InterPro" id="IPR008942">
    <property type="entry name" value="ENTH_VHS"/>
</dbReference>
<evidence type="ECO:0000256" key="1">
    <source>
        <dbReference type="SAM" id="MobiDB-lite"/>
    </source>
</evidence>
<dbReference type="InterPro" id="IPR006569">
    <property type="entry name" value="CID_dom"/>
</dbReference>
<feature type="compositionally biased region" description="Low complexity" evidence="1">
    <location>
        <begin position="493"/>
        <end position="506"/>
    </location>
</feature>
<dbReference type="Gene3D" id="1.25.40.90">
    <property type="match status" value="1"/>
</dbReference>
<feature type="region of interest" description="Disordered" evidence="1">
    <location>
        <begin position="192"/>
        <end position="220"/>
    </location>
</feature>
<feature type="compositionally biased region" description="Basic and acidic residues" evidence="1">
    <location>
        <begin position="358"/>
        <end position="370"/>
    </location>
</feature>
<gene>
    <name evidence="3" type="ORF">BD289DRAFT_423322</name>
</gene>
<feature type="compositionally biased region" description="Pro residues" evidence="1">
    <location>
        <begin position="609"/>
        <end position="619"/>
    </location>
</feature>
<evidence type="ECO:0000313" key="4">
    <source>
        <dbReference type="Proteomes" id="UP000241462"/>
    </source>
</evidence>
<feature type="compositionally biased region" description="Low complexity" evidence="1">
    <location>
        <begin position="391"/>
        <end position="409"/>
    </location>
</feature>
<feature type="region of interest" description="Disordered" evidence="1">
    <location>
        <begin position="88"/>
        <end position="108"/>
    </location>
</feature>
<accession>A0A2T3AJX5</accession>
<proteinExistence type="predicted"/>
<dbReference type="STRING" id="2025994.A0A2T3AJX5"/>
<feature type="compositionally biased region" description="Low complexity" evidence="1">
    <location>
        <begin position="206"/>
        <end position="220"/>
    </location>
</feature>
<dbReference type="PANTHER" id="PTHR12323">
    <property type="entry name" value="SR-RELATED CTD ASSOCIATED FACTOR 6"/>
    <property type="match status" value="1"/>
</dbReference>
<dbReference type="Proteomes" id="UP000241462">
    <property type="component" value="Unassembled WGS sequence"/>
</dbReference>
<feature type="region of interest" description="Disordered" evidence="1">
    <location>
        <begin position="583"/>
        <end position="655"/>
    </location>
</feature>
<dbReference type="OrthoDB" id="21470at2759"/>
<dbReference type="PANTHER" id="PTHR12323:SF0">
    <property type="entry name" value="CALCIUM HOMEOSTASIS ENDOPLASMIC RETICULUM PROTEIN"/>
    <property type="match status" value="1"/>
</dbReference>
<evidence type="ECO:0000259" key="2">
    <source>
        <dbReference type="PROSITE" id="PS51391"/>
    </source>
</evidence>
<keyword evidence="4" id="KW-1185">Reference proteome</keyword>
<feature type="compositionally biased region" description="Gly residues" evidence="1">
    <location>
        <begin position="622"/>
        <end position="639"/>
    </location>
</feature>
<protein>
    <recommendedName>
        <fullName evidence="2">CID domain-containing protein</fullName>
    </recommendedName>
</protein>
<sequence length="655" mass="70949">MNAAQLTIAKAGLLAALLKPDAGADLAPCSRDEIEQLHGLLSATAARCSPANVQKCKQWMLKHVVLSSTRTVAVIKYMVAFSESQQQQSQQAQQQAGDVNNGTEHKPSAKRRRLHLLYIINDVLHHVKRRIQSTSLFVDAAPRLPALLKSAASFPKAPKHQKKLLDLVQLWQQEKYFSDTDINVLRAAVAEGPRATDPTTTDKNGATRSTAASSTSAREASFVLPSTHGDTSAPWYDLPAANWLPAIEPNSTRPMNPSMIKPLRLAGGPADKDLVDAVKKLLGDVDKIYARTVQYEGDSSLLDLSQMGELLERDELGDLVGGETYYGWSKAFCEKMKTRRKNNGLDRGRGHTAGSSRSDSRRRSYSRDRSSSTGSSGPAFKRRRFSDSSRSRSPSQSRSRSRSGSQGRSRAARRHHDWSRSRSRRTSRTRQRSGSYSPAAAAQVQSRSPSRLEGQQRHVSRGSYSPTRALGQHPTNTDAPVINKGAAPSGFIHPTHPQQQQQHFQQPHPPLGIPSFHGGVFNLPPHLNGGVVPPPPPPPNMAAWNIPPPPPNYQGHWPPPPMHAFPGVPPPGSGLPQPTVQGWFPSNAGISPPPPMAGLSQPEWGGGWVPPPPPPPQQPPSGGRGYGGRGDQGGPGARGNAGYRGRSAYGRGRGW</sequence>
<reference evidence="3 4" key="1">
    <citation type="journal article" date="2018" name="Mycol. Prog.">
        <title>Coniella lustricola, a new species from submerged detritus.</title>
        <authorList>
            <person name="Raudabaugh D.B."/>
            <person name="Iturriaga T."/>
            <person name="Carver A."/>
            <person name="Mondo S."/>
            <person name="Pangilinan J."/>
            <person name="Lipzen A."/>
            <person name="He G."/>
            <person name="Amirebrahimi M."/>
            <person name="Grigoriev I.V."/>
            <person name="Miller A.N."/>
        </authorList>
    </citation>
    <scope>NUCLEOTIDE SEQUENCE [LARGE SCALE GENOMIC DNA]</scope>
    <source>
        <strain evidence="3 4">B22-T-1</strain>
    </source>
</reference>
<dbReference type="InParanoid" id="A0A2T3AJX5"/>
<dbReference type="EMBL" id="KZ678381">
    <property type="protein sequence ID" value="PSS00791.1"/>
    <property type="molecule type" value="Genomic_DNA"/>
</dbReference>
<feature type="domain" description="CID" evidence="2">
    <location>
        <begin position="29"/>
        <end position="193"/>
    </location>
</feature>
<name>A0A2T3AJX5_9PEZI</name>
<dbReference type="PROSITE" id="PS51391">
    <property type="entry name" value="CID"/>
    <property type="match status" value="1"/>
</dbReference>
<dbReference type="Pfam" id="PF04818">
    <property type="entry name" value="CID"/>
    <property type="match status" value="1"/>
</dbReference>
<feature type="compositionally biased region" description="Low complexity" evidence="1">
    <location>
        <begin position="640"/>
        <end position="655"/>
    </location>
</feature>
<feature type="region of interest" description="Disordered" evidence="1">
    <location>
        <begin position="339"/>
        <end position="509"/>
    </location>
</feature>
<dbReference type="GO" id="GO:0048471">
    <property type="term" value="C:perinuclear region of cytoplasm"/>
    <property type="evidence" value="ECO:0007669"/>
    <property type="project" value="TreeGrafter"/>
</dbReference>